<name>A0A6V2PJU6_9STRA</name>
<accession>A0A6V2PJU6</accession>
<feature type="region of interest" description="Disordered" evidence="1">
    <location>
        <begin position="115"/>
        <end position="187"/>
    </location>
</feature>
<feature type="compositionally biased region" description="Polar residues" evidence="1">
    <location>
        <begin position="164"/>
        <end position="185"/>
    </location>
</feature>
<evidence type="ECO:0000256" key="1">
    <source>
        <dbReference type="SAM" id="MobiDB-lite"/>
    </source>
</evidence>
<dbReference type="EMBL" id="HBGN01001413">
    <property type="protein sequence ID" value="CAD9314523.1"/>
    <property type="molecule type" value="Transcribed_RNA"/>
</dbReference>
<gene>
    <name evidence="3" type="ORF">DBRI00130_LOCUS41901</name>
    <name evidence="2" type="ORF">DBRI1063_LOCUS929</name>
</gene>
<dbReference type="AlphaFoldDB" id="A0A6V2PJU6"/>
<feature type="compositionally biased region" description="Polar residues" evidence="1">
    <location>
        <begin position="122"/>
        <end position="154"/>
    </location>
</feature>
<protein>
    <submittedName>
        <fullName evidence="2">Uncharacterized protein</fullName>
    </submittedName>
</protein>
<proteinExistence type="predicted"/>
<evidence type="ECO:0000313" key="3">
    <source>
        <dbReference type="EMBL" id="CAE4663270.1"/>
    </source>
</evidence>
<reference evidence="2" key="1">
    <citation type="submission" date="2021-01" db="EMBL/GenBank/DDBJ databases">
        <authorList>
            <person name="Corre E."/>
            <person name="Pelletier E."/>
            <person name="Niang G."/>
            <person name="Scheremetjew M."/>
            <person name="Finn R."/>
            <person name="Kale V."/>
            <person name="Holt S."/>
            <person name="Cochrane G."/>
            <person name="Meng A."/>
            <person name="Brown T."/>
            <person name="Cohen L."/>
        </authorList>
    </citation>
    <scope>NUCLEOTIDE SEQUENCE</scope>
    <source>
        <strain evidence="3">GSO104</strain>
        <strain evidence="2">Pop2</strain>
    </source>
</reference>
<evidence type="ECO:0000313" key="2">
    <source>
        <dbReference type="EMBL" id="CAD9314523.1"/>
    </source>
</evidence>
<organism evidence="2">
    <name type="scientific">Ditylum brightwellii</name>
    <dbReference type="NCBI Taxonomy" id="49249"/>
    <lineage>
        <taxon>Eukaryota</taxon>
        <taxon>Sar</taxon>
        <taxon>Stramenopiles</taxon>
        <taxon>Ochrophyta</taxon>
        <taxon>Bacillariophyta</taxon>
        <taxon>Mediophyceae</taxon>
        <taxon>Lithodesmiophycidae</taxon>
        <taxon>Lithodesmiales</taxon>
        <taxon>Lithodesmiaceae</taxon>
        <taxon>Ditylum</taxon>
    </lineage>
</organism>
<dbReference type="EMBL" id="HBNS01058257">
    <property type="protein sequence ID" value="CAE4663270.1"/>
    <property type="molecule type" value="Transcribed_RNA"/>
</dbReference>
<sequence>MDAKHLSTPMTPGVLVALQREARFLRELLLSCGAVPRESVVMQAALDAVTVVLQRVELGIFRGKIKSGDLISDLVSEESHAASAIVRGVDEELAILDRVLTGVYVAARGKRSAPLPGDVCRSSRSPSITEPTASPARINTMSPSESLSEKQGVNHSAEKLANFATGSTPASVGATSALGSESPQHTPIKPMESSGTFVLQQEEANTAPAVVTMTGGDKADFPPPPLWYIDGRHRRVPPGWNFPKCNSRDLWLRYWLPCNNGPAIRHLDAVDVSHLKRGGRTLADIKSLVHVIKNEAIRRGIWADDPRTEEEVVKLFEDCREYLEGLTEPVSDGEEHTKRKRKSQYSWQTDIKRARETIKKAKSLGADEDGSKISFKSE</sequence>